<keyword evidence="7" id="KW-1185">Reference proteome</keyword>
<feature type="compositionally biased region" description="Low complexity" evidence="4">
    <location>
        <begin position="114"/>
        <end position="125"/>
    </location>
</feature>
<evidence type="ECO:0000256" key="1">
    <source>
        <dbReference type="ARBA" id="ARBA00022723"/>
    </source>
</evidence>
<dbReference type="GO" id="GO:0008270">
    <property type="term" value="F:zinc ion binding"/>
    <property type="evidence" value="ECO:0007669"/>
    <property type="project" value="UniProtKB-KW"/>
</dbReference>
<keyword evidence="1" id="KW-0479">Metal-binding</keyword>
<feature type="compositionally biased region" description="Polar residues" evidence="4">
    <location>
        <begin position="154"/>
        <end position="175"/>
    </location>
</feature>
<dbReference type="CDD" id="cd19821">
    <property type="entry name" value="Bbox1_BBX-like"/>
    <property type="match status" value="1"/>
</dbReference>
<protein>
    <recommendedName>
        <fullName evidence="5">B box-type domain-containing protein</fullName>
    </recommendedName>
</protein>
<organism evidence="6 7">
    <name type="scientific">Artemisia annua</name>
    <name type="common">Sweet wormwood</name>
    <dbReference type="NCBI Taxonomy" id="35608"/>
    <lineage>
        <taxon>Eukaryota</taxon>
        <taxon>Viridiplantae</taxon>
        <taxon>Streptophyta</taxon>
        <taxon>Embryophyta</taxon>
        <taxon>Tracheophyta</taxon>
        <taxon>Spermatophyta</taxon>
        <taxon>Magnoliopsida</taxon>
        <taxon>eudicotyledons</taxon>
        <taxon>Gunneridae</taxon>
        <taxon>Pentapetalae</taxon>
        <taxon>asterids</taxon>
        <taxon>campanulids</taxon>
        <taxon>Asterales</taxon>
        <taxon>Asteraceae</taxon>
        <taxon>Asteroideae</taxon>
        <taxon>Anthemideae</taxon>
        <taxon>Artemisiinae</taxon>
        <taxon>Artemisia</taxon>
    </lineage>
</organism>
<evidence type="ECO:0000256" key="4">
    <source>
        <dbReference type="SAM" id="MobiDB-lite"/>
    </source>
</evidence>
<dbReference type="SMART" id="SM00336">
    <property type="entry name" value="BBOX"/>
    <property type="match status" value="1"/>
</dbReference>
<evidence type="ECO:0000313" key="6">
    <source>
        <dbReference type="EMBL" id="PWA93687.1"/>
    </source>
</evidence>
<evidence type="ECO:0000256" key="2">
    <source>
        <dbReference type="ARBA" id="ARBA00022771"/>
    </source>
</evidence>
<keyword evidence="3" id="KW-0862">Zinc</keyword>
<dbReference type="OrthoDB" id="153872at2759"/>
<dbReference type="InterPro" id="IPR049808">
    <property type="entry name" value="CONSTANS-like_Bbox1"/>
</dbReference>
<dbReference type="EMBL" id="PKPP01000368">
    <property type="protein sequence ID" value="PWA93687.1"/>
    <property type="molecule type" value="Genomic_DNA"/>
</dbReference>
<reference evidence="6 7" key="1">
    <citation type="journal article" date="2018" name="Mol. Plant">
        <title>The genome of Artemisia annua provides insight into the evolution of Asteraceae family and artemisinin biosynthesis.</title>
        <authorList>
            <person name="Shen Q."/>
            <person name="Zhang L."/>
            <person name="Liao Z."/>
            <person name="Wang S."/>
            <person name="Yan T."/>
            <person name="Shi P."/>
            <person name="Liu M."/>
            <person name="Fu X."/>
            <person name="Pan Q."/>
            <person name="Wang Y."/>
            <person name="Lv Z."/>
            <person name="Lu X."/>
            <person name="Zhang F."/>
            <person name="Jiang W."/>
            <person name="Ma Y."/>
            <person name="Chen M."/>
            <person name="Hao X."/>
            <person name="Li L."/>
            <person name="Tang Y."/>
            <person name="Lv G."/>
            <person name="Zhou Y."/>
            <person name="Sun X."/>
            <person name="Brodelius P.E."/>
            <person name="Rose J.K.C."/>
            <person name="Tang K."/>
        </authorList>
    </citation>
    <scope>NUCLEOTIDE SEQUENCE [LARGE SCALE GENOMIC DNA]</scope>
    <source>
        <strain evidence="7">cv. Huhao1</strain>
        <tissue evidence="6">Leaf</tissue>
    </source>
</reference>
<proteinExistence type="predicted"/>
<evidence type="ECO:0000313" key="7">
    <source>
        <dbReference type="Proteomes" id="UP000245207"/>
    </source>
</evidence>
<feature type="domain" description="B box-type" evidence="5">
    <location>
        <begin position="5"/>
        <end position="51"/>
    </location>
</feature>
<evidence type="ECO:0000259" key="5">
    <source>
        <dbReference type="SMART" id="SM00336"/>
    </source>
</evidence>
<accession>A0A2U1Q6R8</accession>
<dbReference type="AlphaFoldDB" id="A0A2U1Q6R8"/>
<dbReference type="InterPro" id="IPR000315">
    <property type="entry name" value="Znf_B-box"/>
</dbReference>
<dbReference type="Proteomes" id="UP000245207">
    <property type="component" value="Unassembled WGS sequence"/>
</dbReference>
<comment type="caution">
    <text evidence="6">The sequence shown here is derived from an EMBL/GenBank/DDBJ whole genome shotgun (WGS) entry which is preliminary data.</text>
</comment>
<keyword evidence="2" id="KW-0863">Zinc-finger</keyword>
<sequence length="204" mass="21907">MKLLNKMKKCELCKSTATIHCDSDRANLCWTCDATVHSANFLVAKHLRNLLCHVCQSPTPWTASGEKLSSSTVSVCGTCVGKGVVSNDDKEEKVGCNDGTSCTDGLVIDNKVVPPAASSSSSEEVSTGDKGVSMKRKRRNVVPDLNSEDEVDGSSANINQTTSFNSVLSSSETTTRNTKRICHRDVCGSRKSTRAFDLDLNSLP</sequence>
<dbReference type="PANTHER" id="PTHR31717">
    <property type="entry name" value="ZINC FINGER PROTEIN CONSTANS-LIKE 10"/>
    <property type="match status" value="1"/>
</dbReference>
<feature type="region of interest" description="Disordered" evidence="4">
    <location>
        <begin position="114"/>
        <end position="175"/>
    </location>
</feature>
<name>A0A2U1Q6R8_ARTAN</name>
<gene>
    <name evidence="6" type="ORF">CTI12_AA051740</name>
</gene>
<evidence type="ECO:0000256" key="3">
    <source>
        <dbReference type="ARBA" id="ARBA00022833"/>
    </source>
</evidence>
<dbReference type="PANTHER" id="PTHR31717:SF76">
    <property type="entry name" value="B-BOX-TYPE ZINC FINGER-RELATED"/>
    <property type="match status" value="1"/>
</dbReference>